<comment type="caution">
    <text evidence="8">The sequence shown here is derived from an EMBL/GenBank/DDBJ whole genome shotgun (WGS) entry which is preliminary data.</text>
</comment>
<dbReference type="SMART" id="SM00192">
    <property type="entry name" value="LDLa"/>
    <property type="match status" value="1"/>
</dbReference>
<keyword evidence="4" id="KW-1133">Transmembrane helix</keyword>
<dbReference type="PANTHER" id="PTHR24270">
    <property type="entry name" value="LOW-DENSITY LIPOPROTEIN RECEPTOR-RELATED"/>
    <property type="match status" value="1"/>
</dbReference>
<keyword evidence="6 7" id="KW-1015">Disulfide bond</keyword>
<comment type="caution">
    <text evidence="7">Lacks conserved residue(s) required for the propagation of feature annotation.</text>
</comment>
<dbReference type="InterPro" id="IPR002172">
    <property type="entry name" value="LDrepeatLR_classA_rpt"/>
</dbReference>
<accession>A0A921ZCW5</accession>
<dbReference type="EMBL" id="JH668486">
    <property type="protein sequence ID" value="KAG6455249.1"/>
    <property type="molecule type" value="Genomic_DNA"/>
</dbReference>
<evidence type="ECO:0000256" key="4">
    <source>
        <dbReference type="ARBA" id="ARBA00022989"/>
    </source>
</evidence>
<dbReference type="Pfam" id="PF00057">
    <property type="entry name" value="Ldl_recept_a"/>
    <property type="match status" value="1"/>
</dbReference>
<feature type="disulfide bond" evidence="7">
    <location>
        <begin position="80"/>
        <end position="98"/>
    </location>
</feature>
<reference evidence="8" key="1">
    <citation type="journal article" date="2016" name="Insect Biochem. Mol. Biol.">
        <title>Multifaceted biological insights from a draft genome sequence of the tobacco hornworm moth, Manduca sexta.</title>
        <authorList>
            <person name="Kanost M.R."/>
            <person name="Arrese E.L."/>
            <person name="Cao X."/>
            <person name="Chen Y.R."/>
            <person name="Chellapilla S."/>
            <person name="Goldsmith M.R."/>
            <person name="Grosse-Wilde E."/>
            <person name="Heckel D.G."/>
            <person name="Herndon N."/>
            <person name="Jiang H."/>
            <person name="Papanicolaou A."/>
            <person name="Qu J."/>
            <person name="Soulages J.L."/>
            <person name="Vogel H."/>
            <person name="Walters J."/>
            <person name="Waterhouse R.M."/>
            <person name="Ahn S.J."/>
            <person name="Almeida F.C."/>
            <person name="An C."/>
            <person name="Aqrawi P."/>
            <person name="Bretschneider A."/>
            <person name="Bryant W.B."/>
            <person name="Bucks S."/>
            <person name="Chao H."/>
            <person name="Chevignon G."/>
            <person name="Christen J.M."/>
            <person name="Clarke D.F."/>
            <person name="Dittmer N.T."/>
            <person name="Ferguson L.C.F."/>
            <person name="Garavelou S."/>
            <person name="Gordon K.H.J."/>
            <person name="Gunaratna R.T."/>
            <person name="Han Y."/>
            <person name="Hauser F."/>
            <person name="He Y."/>
            <person name="Heidel-Fischer H."/>
            <person name="Hirsh A."/>
            <person name="Hu Y."/>
            <person name="Jiang H."/>
            <person name="Kalra D."/>
            <person name="Klinner C."/>
            <person name="Konig C."/>
            <person name="Kovar C."/>
            <person name="Kroll A.R."/>
            <person name="Kuwar S.S."/>
            <person name="Lee S.L."/>
            <person name="Lehman R."/>
            <person name="Li K."/>
            <person name="Li Z."/>
            <person name="Liang H."/>
            <person name="Lovelace S."/>
            <person name="Lu Z."/>
            <person name="Mansfield J.H."/>
            <person name="McCulloch K.J."/>
            <person name="Mathew T."/>
            <person name="Morton B."/>
            <person name="Muzny D.M."/>
            <person name="Neunemann D."/>
            <person name="Ongeri F."/>
            <person name="Pauchet Y."/>
            <person name="Pu L.L."/>
            <person name="Pyrousis I."/>
            <person name="Rao X.J."/>
            <person name="Redding A."/>
            <person name="Roesel C."/>
            <person name="Sanchez-Gracia A."/>
            <person name="Schaack S."/>
            <person name="Shukla A."/>
            <person name="Tetreau G."/>
            <person name="Wang Y."/>
            <person name="Xiong G.H."/>
            <person name="Traut W."/>
            <person name="Walsh T.K."/>
            <person name="Worley K.C."/>
            <person name="Wu D."/>
            <person name="Wu W."/>
            <person name="Wu Y.Q."/>
            <person name="Zhang X."/>
            <person name="Zou Z."/>
            <person name="Zucker H."/>
            <person name="Briscoe A.D."/>
            <person name="Burmester T."/>
            <person name="Clem R.J."/>
            <person name="Feyereisen R."/>
            <person name="Grimmelikhuijzen C.J.P."/>
            <person name="Hamodrakas S.J."/>
            <person name="Hansson B.S."/>
            <person name="Huguet E."/>
            <person name="Jermiin L.S."/>
            <person name="Lan Q."/>
            <person name="Lehman H.K."/>
            <person name="Lorenzen M."/>
            <person name="Merzendorfer H."/>
            <person name="Michalopoulos I."/>
            <person name="Morton D.B."/>
            <person name="Muthukrishnan S."/>
            <person name="Oakeshott J.G."/>
            <person name="Palmer W."/>
            <person name="Park Y."/>
            <person name="Passarelli A.L."/>
            <person name="Rozas J."/>
            <person name="Schwartz L.M."/>
            <person name="Smith W."/>
            <person name="Southgate A."/>
            <person name="Vilcinskas A."/>
            <person name="Vogt R."/>
            <person name="Wang P."/>
            <person name="Werren J."/>
            <person name="Yu X.Q."/>
            <person name="Zhou J.J."/>
            <person name="Brown S.J."/>
            <person name="Scherer S.E."/>
            <person name="Richards S."/>
            <person name="Blissard G.W."/>
        </authorList>
    </citation>
    <scope>NUCLEOTIDE SEQUENCE</scope>
</reference>
<evidence type="ECO:0000256" key="3">
    <source>
        <dbReference type="ARBA" id="ARBA00022737"/>
    </source>
</evidence>
<dbReference type="GO" id="GO:0005886">
    <property type="term" value="C:plasma membrane"/>
    <property type="evidence" value="ECO:0007669"/>
    <property type="project" value="TreeGrafter"/>
</dbReference>
<evidence type="ECO:0000256" key="1">
    <source>
        <dbReference type="ARBA" id="ARBA00004167"/>
    </source>
</evidence>
<feature type="disulfide bond" evidence="7">
    <location>
        <begin position="73"/>
        <end position="85"/>
    </location>
</feature>
<dbReference type="FunFam" id="4.10.400.10:FF:000011">
    <property type="entry name" value="Low-density lipoprotein receptor-related protein 1"/>
    <property type="match status" value="1"/>
</dbReference>
<dbReference type="EMBL" id="JH668486">
    <property type="protein sequence ID" value="KAG6455250.1"/>
    <property type="molecule type" value="Genomic_DNA"/>
</dbReference>
<proteinExistence type="predicted"/>
<evidence type="ECO:0000256" key="7">
    <source>
        <dbReference type="PROSITE-ProRule" id="PRU00124"/>
    </source>
</evidence>
<keyword evidence="2" id="KW-0812">Transmembrane</keyword>
<keyword evidence="9" id="KW-1185">Reference proteome</keyword>
<gene>
    <name evidence="8" type="ORF">O3G_MSEX009109</name>
</gene>
<dbReference type="Proteomes" id="UP000791440">
    <property type="component" value="Unassembled WGS sequence"/>
</dbReference>
<keyword evidence="5" id="KW-0472">Membrane</keyword>
<evidence type="ECO:0000313" key="8">
    <source>
        <dbReference type="EMBL" id="KAG6455250.1"/>
    </source>
</evidence>
<reference evidence="8" key="2">
    <citation type="submission" date="2020-12" db="EMBL/GenBank/DDBJ databases">
        <authorList>
            <person name="Kanost M."/>
        </authorList>
    </citation>
    <scope>NUCLEOTIDE SEQUENCE</scope>
</reference>
<keyword evidence="3" id="KW-0677">Repeat</keyword>
<dbReference type="AlphaFoldDB" id="A0A921ZCW5"/>
<evidence type="ECO:0000256" key="2">
    <source>
        <dbReference type="ARBA" id="ARBA00022692"/>
    </source>
</evidence>
<evidence type="ECO:0000256" key="5">
    <source>
        <dbReference type="ARBA" id="ARBA00023136"/>
    </source>
</evidence>
<dbReference type="CDD" id="cd00112">
    <property type="entry name" value="LDLa"/>
    <property type="match status" value="1"/>
</dbReference>
<evidence type="ECO:0000256" key="6">
    <source>
        <dbReference type="ARBA" id="ARBA00023157"/>
    </source>
</evidence>
<sequence length="153" mass="16781">MQYNCATDAVKQLESAAQRRGSVAETKPRYITRAPLPPSVGAAWSCRITCPPRSYHPPRHLSVALAPVARGVCPLKQFQCANGRCIPISWVCEGDNDCGDNSDENIEECKGKVKTCKILSTNDSCTDIKSKERNVPTETSSYNHKTVLSNILN</sequence>
<evidence type="ECO:0000313" key="9">
    <source>
        <dbReference type="Proteomes" id="UP000791440"/>
    </source>
</evidence>
<protein>
    <submittedName>
        <fullName evidence="8">Uncharacterized protein</fullName>
    </submittedName>
</protein>
<comment type="subcellular location">
    <subcellularLocation>
        <location evidence="1">Membrane</location>
        <topology evidence="1">Single-pass membrane protein</topology>
    </subcellularLocation>
</comment>
<organism evidence="8 9">
    <name type="scientific">Manduca sexta</name>
    <name type="common">Tobacco hawkmoth</name>
    <name type="synonym">Tobacco hornworm</name>
    <dbReference type="NCBI Taxonomy" id="7130"/>
    <lineage>
        <taxon>Eukaryota</taxon>
        <taxon>Metazoa</taxon>
        <taxon>Ecdysozoa</taxon>
        <taxon>Arthropoda</taxon>
        <taxon>Hexapoda</taxon>
        <taxon>Insecta</taxon>
        <taxon>Pterygota</taxon>
        <taxon>Neoptera</taxon>
        <taxon>Endopterygota</taxon>
        <taxon>Lepidoptera</taxon>
        <taxon>Glossata</taxon>
        <taxon>Ditrysia</taxon>
        <taxon>Bombycoidea</taxon>
        <taxon>Sphingidae</taxon>
        <taxon>Sphinginae</taxon>
        <taxon>Sphingini</taxon>
        <taxon>Manduca</taxon>
    </lineage>
</organism>
<dbReference type="InterPro" id="IPR050685">
    <property type="entry name" value="LDLR"/>
</dbReference>
<name>A0A921ZCW5_MANSE</name>
<dbReference type="PROSITE" id="PS50068">
    <property type="entry name" value="LDLRA_2"/>
    <property type="match status" value="1"/>
</dbReference>